<evidence type="ECO:0000313" key="1">
    <source>
        <dbReference type="EMBL" id="CQR72738.1"/>
    </source>
</evidence>
<evidence type="ECO:0000313" key="2">
    <source>
        <dbReference type="Proteomes" id="UP000049855"/>
    </source>
</evidence>
<evidence type="ECO:0008006" key="3">
    <source>
        <dbReference type="Google" id="ProtNLM"/>
    </source>
</evidence>
<proteinExistence type="predicted"/>
<reference evidence="2" key="1">
    <citation type="submission" date="2015-03" db="EMBL/GenBank/DDBJ databases">
        <authorList>
            <person name="Nijsse Bart"/>
        </authorList>
    </citation>
    <scope>NUCLEOTIDE SEQUENCE [LARGE SCALE GENOMIC DNA]</scope>
</reference>
<protein>
    <recommendedName>
        <fullName evidence="3">DUF3231 family protein</fullName>
    </recommendedName>
</protein>
<sequence length="334" mass="38140">MKQESENHLTAPEVGVLWAQYVNATLTNCMFKYFLVQNEDKDIRQVIDSIQQVTQDKIQRSSKLLQSNNYPMPIGFTDSDVNTDAPRLYSDPFFLSYIHDISRLGLTTYALALTTSVRQDVRMHFDQCITDLIQIDEKAIQVEKAKGFHGRSPYISPPEKTEYIQDTDFFGSFFGSQRPLIAIEIANIYLCSQKNMMSKTLLMGFAQVAESRELRKFFLRGKEIVDKHIKIHASLLSNSDVPTPASLDSEVTNSTSAPFSDKLMLHHTILAFQAALTYYGTTLAFIQRVDISGSYVRLMTETSQYLEDACMLMIKHKWMEQPPMSADRRALVLR</sequence>
<dbReference type="EMBL" id="CTRP01000011">
    <property type="protein sequence ID" value="CQR72738.1"/>
    <property type="molecule type" value="Genomic_DNA"/>
</dbReference>
<name>A0A0U1KZ97_9FIRM</name>
<keyword evidence="2" id="KW-1185">Reference proteome</keyword>
<accession>A0A0U1KZ97</accession>
<gene>
    <name evidence="1" type="ORF">SpAn4DRAFT_3198</name>
</gene>
<dbReference type="Gene3D" id="1.20.1260.10">
    <property type="match status" value="2"/>
</dbReference>
<dbReference type="RefSeq" id="WP_021168428.1">
    <property type="nucleotide sequence ID" value="NZ_CTRP01000011.1"/>
</dbReference>
<dbReference type="Pfam" id="PF11553">
    <property type="entry name" value="DUF3231"/>
    <property type="match status" value="2"/>
</dbReference>
<dbReference type="InterPro" id="IPR012347">
    <property type="entry name" value="Ferritin-like"/>
</dbReference>
<organism evidence="1 2">
    <name type="scientific">Sporomusa ovata</name>
    <dbReference type="NCBI Taxonomy" id="2378"/>
    <lineage>
        <taxon>Bacteria</taxon>
        <taxon>Bacillati</taxon>
        <taxon>Bacillota</taxon>
        <taxon>Negativicutes</taxon>
        <taxon>Selenomonadales</taxon>
        <taxon>Sporomusaceae</taxon>
        <taxon>Sporomusa</taxon>
    </lineage>
</organism>
<dbReference type="AlphaFoldDB" id="A0A0U1KZ97"/>
<dbReference type="InterPro" id="IPR021617">
    <property type="entry name" value="DUF3231"/>
</dbReference>
<dbReference type="Proteomes" id="UP000049855">
    <property type="component" value="Unassembled WGS sequence"/>
</dbReference>